<proteinExistence type="inferred from homology"/>
<accession>A0A845BKG4</accession>
<dbReference type="PIRSF" id="PIRSF006241">
    <property type="entry name" value="HyI"/>
    <property type="match status" value="1"/>
</dbReference>
<dbReference type="InterPro" id="IPR013022">
    <property type="entry name" value="Xyl_isomerase-like_TIM-brl"/>
</dbReference>
<feature type="active site" description="Proton donor/acceptor" evidence="3">
    <location>
        <position position="240"/>
    </location>
</feature>
<dbReference type="AlphaFoldDB" id="A0A845BKG4"/>
<evidence type="ECO:0000256" key="3">
    <source>
        <dbReference type="PIRSR" id="PIRSR006241-50"/>
    </source>
</evidence>
<dbReference type="Pfam" id="PF01261">
    <property type="entry name" value="AP_endonuc_2"/>
    <property type="match status" value="1"/>
</dbReference>
<dbReference type="PANTHER" id="PTHR43489:SF6">
    <property type="entry name" value="HYDROXYPYRUVATE ISOMERASE-RELATED"/>
    <property type="match status" value="1"/>
</dbReference>
<comment type="similarity">
    <text evidence="2">Belongs to the hyi family.</text>
</comment>
<keyword evidence="6" id="KW-1185">Reference proteome</keyword>
<dbReference type="PANTHER" id="PTHR43489">
    <property type="entry name" value="ISOMERASE"/>
    <property type="match status" value="1"/>
</dbReference>
<dbReference type="InterPro" id="IPR050417">
    <property type="entry name" value="Sugar_Epim/Isomerase"/>
</dbReference>
<evidence type="ECO:0000259" key="4">
    <source>
        <dbReference type="Pfam" id="PF01261"/>
    </source>
</evidence>
<dbReference type="Gene3D" id="3.20.20.150">
    <property type="entry name" value="Divalent-metal-dependent TIM barrel enzymes"/>
    <property type="match status" value="1"/>
</dbReference>
<dbReference type="InterPro" id="IPR036237">
    <property type="entry name" value="Xyl_isomerase-like_sf"/>
</dbReference>
<reference evidence="5 6" key="1">
    <citation type="submission" date="2019-12" db="EMBL/GenBank/DDBJ databases">
        <title>Neisseriaceae gen. nov. sp. Genome sequencing and assembly.</title>
        <authorList>
            <person name="Liu Z."/>
            <person name="Li A."/>
        </authorList>
    </citation>
    <scope>NUCLEOTIDE SEQUENCE [LARGE SCALE GENOMIC DNA]</scope>
    <source>
        <strain evidence="5 6">B2N2-7</strain>
    </source>
</reference>
<evidence type="ECO:0000313" key="6">
    <source>
        <dbReference type="Proteomes" id="UP000467214"/>
    </source>
</evidence>
<comment type="caution">
    <text evidence="5">The sequence shown here is derived from an EMBL/GenBank/DDBJ whole genome shotgun (WGS) entry which is preliminary data.</text>
</comment>
<dbReference type="GO" id="GO:0046487">
    <property type="term" value="P:glyoxylate metabolic process"/>
    <property type="evidence" value="ECO:0007669"/>
    <property type="project" value="TreeGrafter"/>
</dbReference>
<name>A0A845BKG4_9NEIS</name>
<protein>
    <submittedName>
        <fullName evidence="5">TIM barrel protein</fullName>
    </submittedName>
</protein>
<evidence type="ECO:0000256" key="2">
    <source>
        <dbReference type="PIRNR" id="PIRNR006241"/>
    </source>
</evidence>
<keyword evidence="1 2" id="KW-0413">Isomerase</keyword>
<dbReference type="RefSeq" id="WP_160796557.1">
    <property type="nucleotide sequence ID" value="NZ_WSSB01000007.1"/>
</dbReference>
<dbReference type="SUPFAM" id="SSF51658">
    <property type="entry name" value="Xylose isomerase-like"/>
    <property type="match status" value="1"/>
</dbReference>
<feature type="domain" description="Xylose isomerase-like TIM barrel" evidence="4">
    <location>
        <begin position="21"/>
        <end position="242"/>
    </location>
</feature>
<sequence>MLKLSANVSMLLNEYPLAERLARVAQAGFEAVEVQFPYSEQQTQWQHLLARHHLRCVLINAPAGDLMQGGTGLAGTPGREAEFARALQQACDWAQALNVEAVNILPGRLAADTTPEAALDTLAGNLALAASRLADIGVRCTFEAINRFDMPGFLIDSSHAMLSMQDRVNHPNLWLQYDLYHMARMDSPLADELMALWPRIGHIQFADVPGRGAPGSGKLPFDTLFPLLQKLPYPFWCGAEYRMQGDTFIWKNFLSNI</sequence>
<dbReference type="EMBL" id="WSSB01000007">
    <property type="protein sequence ID" value="MXR37167.1"/>
    <property type="molecule type" value="Genomic_DNA"/>
</dbReference>
<dbReference type="InterPro" id="IPR026040">
    <property type="entry name" value="HyI-like"/>
</dbReference>
<evidence type="ECO:0000256" key="1">
    <source>
        <dbReference type="ARBA" id="ARBA00023235"/>
    </source>
</evidence>
<organism evidence="5 6">
    <name type="scientific">Craterilacuibacter sinensis</name>
    <dbReference type="NCBI Taxonomy" id="2686017"/>
    <lineage>
        <taxon>Bacteria</taxon>
        <taxon>Pseudomonadati</taxon>
        <taxon>Pseudomonadota</taxon>
        <taxon>Betaproteobacteria</taxon>
        <taxon>Neisseriales</taxon>
        <taxon>Neisseriaceae</taxon>
        <taxon>Craterilacuibacter</taxon>
    </lineage>
</organism>
<dbReference type="Proteomes" id="UP000467214">
    <property type="component" value="Unassembled WGS sequence"/>
</dbReference>
<feature type="active site" description="Proton donor/acceptor" evidence="3">
    <location>
        <position position="143"/>
    </location>
</feature>
<gene>
    <name evidence="5" type="ORF">GQF02_09305</name>
</gene>
<dbReference type="GO" id="GO:0008903">
    <property type="term" value="F:hydroxypyruvate isomerase activity"/>
    <property type="evidence" value="ECO:0007669"/>
    <property type="project" value="TreeGrafter"/>
</dbReference>
<evidence type="ECO:0000313" key="5">
    <source>
        <dbReference type="EMBL" id="MXR37167.1"/>
    </source>
</evidence>